<evidence type="ECO:0000313" key="2">
    <source>
        <dbReference type="EMBL" id="KAK6469887.1"/>
    </source>
</evidence>
<evidence type="ECO:0000313" key="3">
    <source>
        <dbReference type="Proteomes" id="UP001369086"/>
    </source>
</evidence>
<gene>
    <name evidence="2" type="ORF">HHUSO_G31445</name>
</gene>
<evidence type="ECO:0000256" key="1">
    <source>
        <dbReference type="SAM" id="Phobius"/>
    </source>
</evidence>
<accession>A0ABR0YB72</accession>
<keyword evidence="1" id="KW-0472">Membrane</keyword>
<keyword evidence="1" id="KW-0812">Transmembrane</keyword>
<protein>
    <submittedName>
        <fullName evidence="2">Neural cell adhesion molecule 1-like isoform X4</fullName>
    </submittedName>
</protein>
<comment type="caution">
    <text evidence="2">The sequence shown here is derived from an EMBL/GenBank/DDBJ whole genome shotgun (WGS) entry which is preliminary data.</text>
</comment>
<keyword evidence="1" id="KW-1133">Transmembrane helix</keyword>
<feature type="transmembrane region" description="Helical" evidence="1">
    <location>
        <begin position="39"/>
        <end position="62"/>
    </location>
</feature>
<dbReference type="EMBL" id="JAHFZB010000037">
    <property type="protein sequence ID" value="KAK6469887.1"/>
    <property type="molecule type" value="Genomic_DNA"/>
</dbReference>
<dbReference type="Proteomes" id="UP001369086">
    <property type="component" value="Unassembled WGS sequence"/>
</dbReference>
<name>A0ABR0YB72_HUSHU</name>
<proteinExistence type="predicted"/>
<organism evidence="2 3">
    <name type="scientific">Huso huso</name>
    <name type="common">Beluga</name>
    <name type="synonym">Acipenser huso</name>
    <dbReference type="NCBI Taxonomy" id="61971"/>
    <lineage>
        <taxon>Eukaryota</taxon>
        <taxon>Metazoa</taxon>
        <taxon>Chordata</taxon>
        <taxon>Craniata</taxon>
        <taxon>Vertebrata</taxon>
        <taxon>Euteleostomi</taxon>
        <taxon>Actinopterygii</taxon>
        <taxon>Chondrostei</taxon>
        <taxon>Acipenseriformes</taxon>
        <taxon>Acipenseridae</taxon>
        <taxon>Huso</taxon>
    </lineage>
</organism>
<reference evidence="2 3" key="1">
    <citation type="submission" date="2021-05" db="EMBL/GenBank/DDBJ databases">
        <authorList>
            <person name="Zahm M."/>
            <person name="Klopp C."/>
            <person name="Cabau C."/>
            <person name="Kuhl H."/>
            <person name="Suciu R."/>
            <person name="Ciorpac M."/>
            <person name="Holostenco D."/>
            <person name="Gessner J."/>
            <person name="Wuertz S."/>
            <person name="Hohne C."/>
            <person name="Stock M."/>
            <person name="Gislard M."/>
            <person name="Lluch J."/>
            <person name="Milhes M."/>
            <person name="Lampietro C."/>
            <person name="Lopez Roques C."/>
            <person name="Donnadieu C."/>
            <person name="Du K."/>
            <person name="Schartl M."/>
            <person name="Guiguen Y."/>
        </authorList>
    </citation>
    <scope>NUCLEOTIDE SEQUENCE [LARGE SCALE GENOMIC DNA]</scope>
    <source>
        <strain evidence="2">Hh-F2</strain>
        <tissue evidence="2">Blood</tissue>
    </source>
</reference>
<keyword evidence="3" id="KW-1185">Reference proteome</keyword>
<sequence length="101" mass="10626">MTSSLDDLISTALATSLPLCHLYPEVALSVSEKPGVGTGGIVGIVMVIFLVLLVAVDTTCYFTNHCGLMMCIAVNLLGKRPPGAKGLDEEERNVSTVKCSQ</sequence>